<reference evidence="1" key="1">
    <citation type="journal article" date="2014" name="Front. Microbiol.">
        <title>High frequency of phylogenetically diverse reductive dehalogenase-homologous genes in deep subseafloor sedimentary metagenomes.</title>
        <authorList>
            <person name="Kawai M."/>
            <person name="Futagami T."/>
            <person name="Toyoda A."/>
            <person name="Takaki Y."/>
            <person name="Nishi S."/>
            <person name="Hori S."/>
            <person name="Arai W."/>
            <person name="Tsubouchi T."/>
            <person name="Morono Y."/>
            <person name="Uchiyama I."/>
            <person name="Ito T."/>
            <person name="Fujiyama A."/>
            <person name="Inagaki F."/>
            <person name="Takami H."/>
        </authorList>
    </citation>
    <scope>NUCLEOTIDE SEQUENCE</scope>
    <source>
        <strain evidence="1">Expedition CK06-06</strain>
    </source>
</reference>
<evidence type="ECO:0000313" key="1">
    <source>
        <dbReference type="EMBL" id="GAH46936.1"/>
    </source>
</evidence>
<accession>X1FMM6</accession>
<dbReference type="EMBL" id="BARU01006361">
    <property type="protein sequence ID" value="GAH46936.1"/>
    <property type="molecule type" value="Genomic_DNA"/>
</dbReference>
<gene>
    <name evidence="1" type="ORF">S03H2_12507</name>
</gene>
<organism evidence="1">
    <name type="scientific">marine sediment metagenome</name>
    <dbReference type="NCBI Taxonomy" id="412755"/>
    <lineage>
        <taxon>unclassified sequences</taxon>
        <taxon>metagenomes</taxon>
        <taxon>ecological metagenomes</taxon>
    </lineage>
</organism>
<dbReference type="AlphaFoldDB" id="X1FMM6"/>
<proteinExistence type="predicted"/>
<feature type="non-terminal residue" evidence="1">
    <location>
        <position position="1"/>
    </location>
</feature>
<protein>
    <submittedName>
        <fullName evidence="1">Uncharacterized protein</fullName>
    </submittedName>
</protein>
<comment type="caution">
    <text evidence="1">The sequence shown here is derived from an EMBL/GenBank/DDBJ whole genome shotgun (WGS) entry which is preliminary data.</text>
</comment>
<sequence length="56" mass="6460">PELVTWIPAKPVTEGGFPPRVAEWFWGAVLSERTDGLGRRWRGRLLRVSDMLARLR</sequence>
<name>X1FMM6_9ZZZZ</name>